<dbReference type="OrthoDB" id="1002608at2759"/>
<dbReference type="InterPro" id="IPR053151">
    <property type="entry name" value="RNase_H-like"/>
</dbReference>
<reference evidence="2 3" key="1">
    <citation type="journal article" date="2021" name="Plant Biotechnol. J.">
        <title>Multi-omics assisted identification of the key and species-specific regulatory components of drought-tolerant mechanisms in Gossypium stocksii.</title>
        <authorList>
            <person name="Yu D."/>
            <person name="Ke L."/>
            <person name="Zhang D."/>
            <person name="Wu Y."/>
            <person name="Sun Y."/>
            <person name="Mei J."/>
            <person name="Sun J."/>
            <person name="Sun Y."/>
        </authorList>
    </citation>
    <scope>NUCLEOTIDE SEQUENCE [LARGE SCALE GENOMIC DNA]</scope>
    <source>
        <strain evidence="3">cv. E1</strain>
        <tissue evidence="2">Leaf</tissue>
    </source>
</reference>
<name>A0A9D3VHU9_9ROSI</name>
<evidence type="ECO:0000259" key="1">
    <source>
        <dbReference type="Pfam" id="PF13966"/>
    </source>
</evidence>
<feature type="domain" description="Reverse transcriptase zinc-binding" evidence="1">
    <location>
        <begin position="72"/>
        <end position="158"/>
    </location>
</feature>
<dbReference type="Pfam" id="PF13966">
    <property type="entry name" value="zf-RVT"/>
    <property type="match status" value="1"/>
</dbReference>
<proteinExistence type="predicted"/>
<sequence>MGSLISKLPSSYNLDLDCRVRDFINPNKGWNLDLFRVWLPEEVICKIISIPPPLPEPNPNRVIWAKSSSGAFSIRIAYWALKEHSWNPSNEQWKTIWKYLGPQRVRVFLWLAIQQRFFTNSERVRKGIGQSKSCVLCGCVFEDLAHALRDCPFAKDVWLCILPEEIKQSSSCWAQQYELRVSPNQRNDQCPNPANILDSIWVSLSTDGAVTRDTGYAASGGVARDHEGNWIMGFTHFLGVCSPFEAEV</sequence>
<organism evidence="2 3">
    <name type="scientific">Gossypium stocksii</name>
    <dbReference type="NCBI Taxonomy" id="47602"/>
    <lineage>
        <taxon>Eukaryota</taxon>
        <taxon>Viridiplantae</taxon>
        <taxon>Streptophyta</taxon>
        <taxon>Embryophyta</taxon>
        <taxon>Tracheophyta</taxon>
        <taxon>Spermatophyta</taxon>
        <taxon>Magnoliopsida</taxon>
        <taxon>eudicotyledons</taxon>
        <taxon>Gunneridae</taxon>
        <taxon>Pentapetalae</taxon>
        <taxon>rosids</taxon>
        <taxon>malvids</taxon>
        <taxon>Malvales</taxon>
        <taxon>Malvaceae</taxon>
        <taxon>Malvoideae</taxon>
        <taxon>Gossypium</taxon>
    </lineage>
</organism>
<evidence type="ECO:0000313" key="2">
    <source>
        <dbReference type="EMBL" id="KAH1083253.1"/>
    </source>
</evidence>
<dbReference type="InterPro" id="IPR044730">
    <property type="entry name" value="RNase_H-like_dom_plant"/>
</dbReference>
<accession>A0A9D3VHU9</accession>
<dbReference type="PANTHER" id="PTHR47723:SF19">
    <property type="entry name" value="POLYNUCLEOTIDYL TRANSFERASE, RIBONUCLEASE H-LIKE SUPERFAMILY PROTEIN"/>
    <property type="match status" value="1"/>
</dbReference>
<gene>
    <name evidence="2" type="ORF">J1N35_023014</name>
</gene>
<dbReference type="CDD" id="cd06222">
    <property type="entry name" value="RNase_H_like"/>
    <property type="match status" value="1"/>
</dbReference>
<evidence type="ECO:0000313" key="3">
    <source>
        <dbReference type="Proteomes" id="UP000828251"/>
    </source>
</evidence>
<protein>
    <recommendedName>
        <fullName evidence="1">Reverse transcriptase zinc-binding domain-containing protein</fullName>
    </recommendedName>
</protein>
<dbReference type="InterPro" id="IPR026960">
    <property type="entry name" value="RVT-Znf"/>
</dbReference>
<dbReference type="Proteomes" id="UP000828251">
    <property type="component" value="Unassembled WGS sequence"/>
</dbReference>
<comment type="caution">
    <text evidence="2">The sequence shown here is derived from an EMBL/GenBank/DDBJ whole genome shotgun (WGS) entry which is preliminary data.</text>
</comment>
<dbReference type="AlphaFoldDB" id="A0A9D3VHU9"/>
<keyword evidence="3" id="KW-1185">Reference proteome</keyword>
<dbReference type="EMBL" id="JAIQCV010000007">
    <property type="protein sequence ID" value="KAH1083253.1"/>
    <property type="molecule type" value="Genomic_DNA"/>
</dbReference>
<dbReference type="PANTHER" id="PTHR47723">
    <property type="entry name" value="OS05G0353850 PROTEIN"/>
    <property type="match status" value="1"/>
</dbReference>